<dbReference type="PANTHER" id="PTHR40084:SF1">
    <property type="entry name" value="PHOSPHOTRANSFERASE"/>
    <property type="match status" value="1"/>
</dbReference>
<dbReference type="PANTHER" id="PTHR40084">
    <property type="entry name" value="PHOSPHOHYDROLASE, PHP FAMILY"/>
    <property type="match status" value="1"/>
</dbReference>
<reference evidence="1 2" key="1">
    <citation type="submission" date="2018-02" db="EMBL/GenBank/DDBJ databases">
        <title>Genomic Encyclopedia of Archaeal and Bacterial Type Strains, Phase II (KMG-II): from individual species to whole genera.</title>
        <authorList>
            <person name="Goeker M."/>
        </authorList>
    </citation>
    <scope>NUCLEOTIDE SEQUENCE [LARGE SCALE GENOMIC DNA]</scope>
    <source>
        <strain evidence="1 2">DSM 3808</strain>
    </source>
</reference>
<dbReference type="EMBL" id="PTJA01000005">
    <property type="protein sequence ID" value="PPK81069.1"/>
    <property type="molecule type" value="Genomic_DNA"/>
</dbReference>
<dbReference type="SUPFAM" id="SSF89550">
    <property type="entry name" value="PHP domain-like"/>
    <property type="match status" value="1"/>
</dbReference>
<dbReference type="Gene3D" id="3.20.20.140">
    <property type="entry name" value="Metal-dependent hydrolases"/>
    <property type="match status" value="1"/>
</dbReference>
<organism evidence="1 2">
    <name type="scientific">Lacrimispora xylanisolvens</name>
    <dbReference type="NCBI Taxonomy" id="384636"/>
    <lineage>
        <taxon>Bacteria</taxon>
        <taxon>Bacillati</taxon>
        <taxon>Bacillota</taxon>
        <taxon>Clostridia</taxon>
        <taxon>Lachnospirales</taxon>
        <taxon>Lachnospiraceae</taxon>
        <taxon>Lacrimispora</taxon>
    </lineage>
</organism>
<keyword evidence="2" id="KW-1185">Reference proteome</keyword>
<name>A0A2S6HTI0_9FIRM</name>
<comment type="caution">
    <text evidence="1">The sequence shown here is derived from an EMBL/GenBank/DDBJ whole genome shotgun (WGS) entry which is preliminary data.</text>
</comment>
<protein>
    <submittedName>
        <fullName evidence="1">Uncharacterized protein (TIGR00375 family)</fullName>
    </submittedName>
</protein>
<dbReference type="CDD" id="cd19067">
    <property type="entry name" value="PfuEndoQ-like"/>
    <property type="match status" value="1"/>
</dbReference>
<dbReference type="InterPro" id="IPR016195">
    <property type="entry name" value="Pol/histidinol_Pase-like"/>
</dbReference>
<accession>A0A2S6HTI0</accession>
<gene>
    <name evidence="1" type="ORF">BXY41_105290</name>
</gene>
<sequence>MPLSLWKKTGRDCLLREDGKQGIIDSILTKAGERMYIADLHIHSRYSMATSRDCTPEQLDLWARRKGIGIIGTGDFTHPAWRAELKEKLIPAEEGLYVLKEEYRLEGENSFGSLIPRFVISGEISSIYKKNGKTRKVHSLLLMSGLKAAEELSRKLEAVGNIRSDGRPILGLDCHDLLEMMLESDPRAVYIPAHIWTPHFSLFGACSGFDTIEECFEDLTLHIHTLETGLSSDPSMIWSISALDRFQLISNSDAHSPAKLGREASLLDIELSFDGLSHALTSGSGLMGTIEFFPEEGKYHHDGHRKCGICFSPSEAEQHSGRCPVCGGKLTMGVSNRIKQLSDRSEGFVLPQGKPFESLVPLPEVIAACLGYSAASKKVQNQYFELLRGLGSEFNILREVPLEDIRKCSDPMIAEGVSRLRKGKVERIPGYDGEYGIIKLFDPDEISTGKKRGKG</sequence>
<proteinExistence type="predicted"/>
<dbReference type="AlphaFoldDB" id="A0A2S6HTI0"/>
<dbReference type="Proteomes" id="UP000237749">
    <property type="component" value="Unassembled WGS sequence"/>
</dbReference>
<evidence type="ECO:0000313" key="2">
    <source>
        <dbReference type="Proteomes" id="UP000237749"/>
    </source>
</evidence>
<evidence type="ECO:0000313" key="1">
    <source>
        <dbReference type="EMBL" id="PPK81069.1"/>
    </source>
</evidence>